<accession>A0A916NVH2</accession>
<dbReference type="AlphaFoldDB" id="A0A916NVH2"/>
<dbReference type="EMBL" id="CAJVAS010000003">
    <property type="protein sequence ID" value="CAG7607323.1"/>
    <property type="molecule type" value="Genomic_DNA"/>
</dbReference>
<keyword evidence="1" id="KW-0812">Transmembrane</keyword>
<keyword evidence="3" id="KW-1185">Reference proteome</keyword>
<reference evidence="2" key="1">
    <citation type="submission" date="2021-06" db="EMBL/GenBank/DDBJ databases">
        <authorList>
            <person name="Criscuolo A."/>
        </authorList>
    </citation>
    <scope>NUCLEOTIDE SEQUENCE</scope>
    <source>
        <strain evidence="2">CIP111600</strain>
    </source>
</reference>
<protein>
    <submittedName>
        <fullName evidence="2">Uncharacterized protein</fullName>
    </submittedName>
</protein>
<evidence type="ECO:0000256" key="1">
    <source>
        <dbReference type="SAM" id="Phobius"/>
    </source>
</evidence>
<evidence type="ECO:0000313" key="3">
    <source>
        <dbReference type="Proteomes" id="UP000693672"/>
    </source>
</evidence>
<proteinExistence type="predicted"/>
<gene>
    <name evidence="2" type="ORF">PAESOLCIP111_00946</name>
</gene>
<dbReference type="Proteomes" id="UP000693672">
    <property type="component" value="Unassembled WGS sequence"/>
</dbReference>
<evidence type="ECO:0000313" key="2">
    <source>
        <dbReference type="EMBL" id="CAG7607323.1"/>
    </source>
</evidence>
<name>A0A916NVH2_9BACL</name>
<organism evidence="2 3">
    <name type="scientific">Paenibacillus solanacearum</name>
    <dbReference type="NCBI Taxonomy" id="2048548"/>
    <lineage>
        <taxon>Bacteria</taxon>
        <taxon>Bacillati</taxon>
        <taxon>Bacillota</taxon>
        <taxon>Bacilli</taxon>
        <taxon>Bacillales</taxon>
        <taxon>Paenibacillaceae</taxon>
        <taxon>Paenibacillus</taxon>
    </lineage>
</organism>
<comment type="caution">
    <text evidence="2">The sequence shown here is derived from an EMBL/GenBank/DDBJ whole genome shotgun (WGS) entry which is preliminary data.</text>
</comment>
<sequence length="135" mass="14741">MTFIGQYPLSESVITPYIGRPIGAILPDGEFVCGVIQCIHNGNLVLKPLGVPEAAVLSLKKKMGALPQVKGSAVLQSKRNMKRMNLKSKAQIKAFGPYGYPFGWGYGSWGWGAGLWWIWPLFALTALVSLPAFFI</sequence>
<feature type="transmembrane region" description="Helical" evidence="1">
    <location>
        <begin position="114"/>
        <end position="134"/>
    </location>
</feature>
<keyword evidence="1" id="KW-1133">Transmembrane helix</keyword>
<dbReference type="RefSeq" id="WP_218090779.1">
    <property type="nucleotide sequence ID" value="NZ_CAJVAS010000003.1"/>
</dbReference>
<keyword evidence="1" id="KW-0472">Membrane</keyword>